<reference evidence="2 3" key="1">
    <citation type="submission" date="2016-10" db="EMBL/GenBank/DDBJ databases">
        <title>The genome sequence of Colletotrichum fioriniae PJ7.</title>
        <authorList>
            <person name="Baroncelli R."/>
        </authorList>
    </citation>
    <scope>NUCLEOTIDE SEQUENCE [LARGE SCALE GENOMIC DNA]</scope>
    <source>
        <strain evidence="2 3">Tom-12</strain>
    </source>
</reference>
<proteinExistence type="predicted"/>
<evidence type="ECO:0008006" key="4">
    <source>
        <dbReference type="Google" id="ProtNLM"/>
    </source>
</evidence>
<evidence type="ECO:0000313" key="3">
    <source>
        <dbReference type="Proteomes" id="UP001227543"/>
    </source>
</evidence>
<comment type="caution">
    <text evidence="2">The sequence shown here is derived from an EMBL/GenBank/DDBJ whole genome shotgun (WGS) entry which is preliminary data.</text>
</comment>
<protein>
    <recommendedName>
        <fullName evidence="4">Transposase</fullName>
    </recommendedName>
</protein>
<dbReference type="EMBL" id="MLFU01000534">
    <property type="protein sequence ID" value="KAK1448207.1"/>
    <property type="molecule type" value="Genomic_DNA"/>
</dbReference>
<evidence type="ECO:0000313" key="1">
    <source>
        <dbReference type="EMBL" id="KAK1448207.1"/>
    </source>
</evidence>
<dbReference type="RefSeq" id="XP_060372303.1">
    <property type="nucleotide sequence ID" value="XM_060533120.1"/>
</dbReference>
<dbReference type="EMBL" id="MLFU01000360">
    <property type="protein sequence ID" value="KAK1460484.1"/>
    <property type="molecule type" value="Genomic_DNA"/>
</dbReference>
<sequence length="41" mass="4534">MFEKPKTGMMGLRRPLVMAIATDLQTKVWVRIVNDSANGSA</sequence>
<gene>
    <name evidence="2" type="ORF">CTAM01_17131</name>
    <name evidence="1" type="ORF">CTAM01_17351</name>
</gene>
<name>A0ABQ9QGI5_9PEZI</name>
<keyword evidence="3" id="KW-1185">Reference proteome</keyword>
<accession>A0ABQ9QGI5</accession>
<dbReference type="GeneID" id="85417358"/>
<evidence type="ECO:0000313" key="2">
    <source>
        <dbReference type="EMBL" id="KAK1460484.1"/>
    </source>
</evidence>
<organism evidence="2 3">
    <name type="scientific">Colletotrichum tamarilloi</name>
    <dbReference type="NCBI Taxonomy" id="1209934"/>
    <lineage>
        <taxon>Eukaryota</taxon>
        <taxon>Fungi</taxon>
        <taxon>Dikarya</taxon>
        <taxon>Ascomycota</taxon>
        <taxon>Pezizomycotina</taxon>
        <taxon>Sordariomycetes</taxon>
        <taxon>Hypocreomycetidae</taxon>
        <taxon>Glomerellales</taxon>
        <taxon>Glomerellaceae</taxon>
        <taxon>Colletotrichum</taxon>
        <taxon>Colletotrichum acutatum species complex</taxon>
    </lineage>
</organism>
<dbReference type="Proteomes" id="UP001227543">
    <property type="component" value="Unassembled WGS sequence"/>
</dbReference>